<reference evidence="2" key="1">
    <citation type="journal article" date="2018" name="Genome Biol. Evol.">
        <title>Genomics and development of Lentinus tigrinus, a white-rot wood-decaying mushroom with dimorphic fruiting bodies.</title>
        <authorList>
            <person name="Wu B."/>
            <person name="Xu Z."/>
            <person name="Knudson A."/>
            <person name="Carlson A."/>
            <person name="Chen N."/>
            <person name="Kovaka S."/>
            <person name="LaButti K."/>
            <person name="Lipzen A."/>
            <person name="Pennachio C."/>
            <person name="Riley R."/>
            <person name="Schakwitz W."/>
            <person name="Umezawa K."/>
            <person name="Ohm R.A."/>
            <person name="Grigoriev I.V."/>
            <person name="Nagy L.G."/>
            <person name="Gibbons J."/>
            <person name="Hibbett D."/>
        </authorList>
    </citation>
    <scope>NUCLEOTIDE SEQUENCE [LARGE SCALE GENOMIC DNA]</scope>
    <source>
        <strain evidence="2">ALCF2SS1-6</strain>
    </source>
</reference>
<sequence>MLALARTVCSSSSSGSRTSSYSVHPALISSRKHRGISCQVTSSPSPFSSVLFSFSPVPVRRYGTTALRHYGTAHAYVHRTRLTRREECVSVLHTPALPADDVIVRAYKYHAALHTRPMPAVPPSDTDPDLDLRLRGL</sequence>
<gene>
    <name evidence="2" type="ORF">L227DRAFT_240573</name>
</gene>
<protein>
    <submittedName>
        <fullName evidence="2">Uncharacterized protein</fullName>
    </submittedName>
</protein>
<evidence type="ECO:0000313" key="3">
    <source>
        <dbReference type="Proteomes" id="UP000313359"/>
    </source>
</evidence>
<evidence type="ECO:0000313" key="2">
    <source>
        <dbReference type="EMBL" id="RPD56891.1"/>
    </source>
</evidence>
<feature type="region of interest" description="Disordered" evidence="1">
    <location>
        <begin position="1"/>
        <end position="21"/>
    </location>
</feature>
<evidence type="ECO:0000256" key="1">
    <source>
        <dbReference type="SAM" id="MobiDB-lite"/>
    </source>
</evidence>
<keyword evidence="3" id="KW-1185">Reference proteome</keyword>
<proteinExistence type="predicted"/>
<dbReference type="Proteomes" id="UP000313359">
    <property type="component" value="Unassembled WGS sequence"/>
</dbReference>
<organism evidence="2 3">
    <name type="scientific">Lentinus tigrinus ALCF2SS1-6</name>
    <dbReference type="NCBI Taxonomy" id="1328759"/>
    <lineage>
        <taxon>Eukaryota</taxon>
        <taxon>Fungi</taxon>
        <taxon>Dikarya</taxon>
        <taxon>Basidiomycota</taxon>
        <taxon>Agaricomycotina</taxon>
        <taxon>Agaricomycetes</taxon>
        <taxon>Polyporales</taxon>
        <taxon>Polyporaceae</taxon>
        <taxon>Lentinus</taxon>
    </lineage>
</organism>
<dbReference type="AlphaFoldDB" id="A0A5C2S0N9"/>
<feature type="compositionally biased region" description="Low complexity" evidence="1">
    <location>
        <begin position="10"/>
        <end position="21"/>
    </location>
</feature>
<feature type="region of interest" description="Disordered" evidence="1">
    <location>
        <begin position="116"/>
        <end position="137"/>
    </location>
</feature>
<name>A0A5C2S0N9_9APHY</name>
<dbReference type="EMBL" id="ML122284">
    <property type="protein sequence ID" value="RPD56891.1"/>
    <property type="molecule type" value="Genomic_DNA"/>
</dbReference>
<accession>A0A5C2S0N9</accession>